<feature type="transmembrane region" description="Helical" evidence="1">
    <location>
        <begin position="162"/>
        <end position="185"/>
    </location>
</feature>
<dbReference type="AlphaFoldDB" id="A0A6N9NGN0"/>
<feature type="transmembrane region" description="Helical" evidence="1">
    <location>
        <begin position="57"/>
        <end position="82"/>
    </location>
</feature>
<evidence type="ECO:0000256" key="1">
    <source>
        <dbReference type="SAM" id="Phobius"/>
    </source>
</evidence>
<dbReference type="Proteomes" id="UP000470771">
    <property type="component" value="Unassembled WGS sequence"/>
</dbReference>
<dbReference type="GO" id="GO:0004175">
    <property type="term" value="F:endopeptidase activity"/>
    <property type="evidence" value="ECO:0007669"/>
    <property type="project" value="UniProtKB-ARBA"/>
</dbReference>
<dbReference type="GO" id="GO:0008237">
    <property type="term" value="F:metallopeptidase activity"/>
    <property type="evidence" value="ECO:0007669"/>
    <property type="project" value="UniProtKB-KW"/>
</dbReference>
<comment type="caution">
    <text evidence="3">The sequence shown here is derived from an EMBL/GenBank/DDBJ whole genome shotgun (WGS) entry which is preliminary data.</text>
</comment>
<evidence type="ECO:0000259" key="2">
    <source>
        <dbReference type="Pfam" id="PF02517"/>
    </source>
</evidence>
<name>A0A6N9NGN0_9FLAO</name>
<sequence>MKTFQDIVSKLLILLGICLVAGSVISLLSIFLVPYIFDIPSDSAQDIFNHASNPMYIGALKFIQLFNSIGLFVIPPFLYVLFIKEKPLEFLNLKKSVHIRTLIFLGLIYVISIPAMEWLITFNSKLDLPDSLIQLEQWMKAAEERAAEVTKAFLAMNGIGDLVINLIIIAVIPAIGEELLFRGVLQRQINIWSKNGHLAVWVAAFVFSAIHLQFYGFLPRLILGALFGYFYLWSNNLWVPIIAHFINNASAVIISYYMGSPETDIQLEAMNRDGSEMYLIISLVVLFLTLKRFRENLRGEIVHKEIE</sequence>
<dbReference type="PANTHER" id="PTHR43592">
    <property type="entry name" value="CAAX AMINO TERMINAL PROTEASE"/>
    <property type="match status" value="1"/>
</dbReference>
<gene>
    <name evidence="3" type="ORF">GQN54_01090</name>
</gene>
<dbReference type="RefSeq" id="WP_160631099.1">
    <property type="nucleotide sequence ID" value="NZ_WWNE01000003.1"/>
</dbReference>
<reference evidence="3 4" key="1">
    <citation type="submission" date="2019-12" db="EMBL/GenBank/DDBJ databases">
        <authorList>
            <person name="Zhao J."/>
        </authorList>
    </citation>
    <scope>NUCLEOTIDE SEQUENCE [LARGE SCALE GENOMIC DNA]</scope>
    <source>
        <strain evidence="3 4">S-15</strain>
    </source>
</reference>
<feature type="transmembrane region" description="Helical" evidence="1">
    <location>
        <begin position="237"/>
        <end position="257"/>
    </location>
</feature>
<feature type="transmembrane region" description="Helical" evidence="1">
    <location>
        <begin position="197"/>
        <end position="217"/>
    </location>
</feature>
<dbReference type="GO" id="GO:0006508">
    <property type="term" value="P:proteolysis"/>
    <property type="evidence" value="ECO:0007669"/>
    <property type="project" value="UniProtKB-KW"/>
</dbReference>
<feature type="domain" description="CAAX prenyl protease 2/Lysostaphin resistance protein A-like" evidence="2">
    <location>
        <begin position="162"/>
        <end position="249"/>
    </location>
</feature>
<keyword evidence="3" id="KW-0482">Metalloprotease</keyword>
<dbReference type="GO" id="GO:0080120">
    <property type="term" value="P:CAAX-box protein maturation"/>
    <property type="evidence" value="ECO:0007669"/>
    <property type="project" value="UniProtKB-ARBA"/>
</dbReference>
<proteinExistence type="predicted"/>
<keyword evidence="1" id="KW-1133">Transmembrane helix</keyword>
<feature type="transmembrane region" description="Helical" evidence="1">
    <location>
        <begin position="12"/>
        <end position="37"/>
    </location>
</feature>
<keyword evidence="3" id="KW-0378">Hydrolase</keyword>
<protein>
    <submittedName>
        <fullName evidence="3">CPBP family intramembrane metalloprotease</fullName>
    </submittedName>
</protein>
<accession>A0A6N9NGN0</accession>
<evidence type="ECO:0000313" key="3">
    <source>
        <dbReference type="EMBL" id="NBG64691.1"/>
    </source>
</evidence>
<evidence type="ECO:0000313" key="4">
    <source>
        <dbReference type="Proteomes" id="UP000470771"/>
    </source>
</evidence>
<dbReference type="PANTHER" id="PTHR43592:SF15">
    <property type="entry name" value="CAAX AMINO TERMINAL PROTEASE FAMILY PROTEIN"/>
    <property type="match status" value="1"/>
</dbReference>
<organism evidence="3 4">
    <name type="scientific">Acidiluteibacter ferrifornacis</name>
    <dbReference type="NCBI Taxonomy" id="2692424"/>
    <lineage>
        <taxon>Bacteria</taxon>
        <taxon>Pseudomonadati</taxon>
        <taxon>Bacteroidota</taxon>
        <taxon>Flavobacteriia</taxon>
        <taxon>Flavobacteriales</taxon>
        <taxon>Cryomorphaceae</taxon>
        <taxon>Acidiluteibacter</taxon>
    </lineage>
</organism>
<dbReference type="EMBL" id="WWNE01000003">
    <property type="protein sequence ID" value="NBG64691.1"/>
    <property type="molecule type" value="Genomic_DNA"/>
</dbReference>
<keyword evidence="3" id="KW-0645">Protease</keyword>
<keyword evidence="4" id="KW-1185">Reference proteome</keyword>
<feature type="transmembrane region" description="Helical" evidence="1">
    <location>
        <begin position="102"/>
        <end position="120"/>
    </location>
</feature>
<keyword evidence="1" id="KW-0812">Transmembrane</keyword>
<keyword evidence="1" id="KW-0472">Membrane</keyword>
<dbReference type="Pfam" id="PF02517">
    <property type="entry name" value="Rce1-like"/>
    <property type="match status" value="1"/>
</dbReference>
<dbReference type="InterPro" id="IPR003675">
    <property type="entry name" value="Rce1/LyrA-like_dom"/>
</dbReference>